<sequence>MKDTGDLFSKICDMDNLRKAHKNAKRGKGWYAEVKRIEKDLDHYLRRLQENLIEHRYHTSDYETFVRKEGSKEREIYKLPYYPDRICQWAILQVIEPYLLNSMTKDTYSAIPNRGIQPIINQLRGYKKKIKKDGKVVAEKWIPSILVSDPEATKYCLKLDVRKYYPSIVHDVLKAKYRELFKDEELIWLMDEIIDSISTCPATEENIEILQRLGVAVNIIIDDNGREFVDGVGIPIGNYVSQYDGNFNLSVVDHWLKEVKGVKYYFRYMDDMVIFGSSKEELHKLKRELDEFMAVNLKQVLKHNWQVFPTKVRGVDFVGYRFFGKYTLLRKSTCKTFKRRMLSISSKRENNVSPTYSEWCSFNSYVGWLQHCDSFRLYQKYVEPNVEYMHNYYLKEVKGNAEICKRKNYSGERKAS</sequence>
<reference evidence="2" key="1">
    <citation type="journal article" date="2020" name="Cell Host Microbe">
        <title>Functional and Genomic Variation between Human-Derived Isolates of Lachnospiraceae Reveals Inter- and Intra-Species Diversity.</title>
        <authorList>
            <person name="Sorbara M.T."/>
            <person name="Littmann E.R."/>
            <person name="Fontana E."/>
            <person name="Moody T.U."/>
            <person name="Kohout C.E."/>
            <person name="Gjonbalaj M."/>
            <person name="Eaton V."/>
            <person name="Seok R."/>
            <person name="Leiner I.M."/>
            <person name="Pamer E.G."/>
        </authorList>
    </citation>
    <scope>NUCLEOTIDE SEQUENCE</scope>
    <source>
        <strain evidence="2">MSK.17.79</strain>
    </source>
</reference>
<dbReference type="InterPro" id="IPR000477">
    <property type="entry name" value="RT_dom"/>
</dbReference>
<organism evidence="2 3">
    <name type="scientific">Agathobacter rectalis</name>
    <dbReference type="NCBI Taxonomy" id="39491"/>
    <lineage>
        <taxon>Bacteria</taxon>
        <taxon>Bacillati</taxon>
        <taxon>Bacillota</taxon>
        <taxon>Clostridia</taxon>
        <taxon>Lachnospirales</taxon>
        <taxon>Lachnospiraceae</taxon>
        <taxon>Agathobacter</taxon>
    </lineage>
</organism>
<comment type="caution">
    <text evidence="2">The sequence shown here is derived from an EMBL/GenBank/DDBJ whole genome shotgun (WGS) entry which is preliminary data.</text>
</comment>
<dbReference type="SUPFAM" id="SSF56672">
    <property type="entry name" value="DNA/RNA polymerases"/>
    <property type="match status" value="1"/>
</dbReference>
<dbReference type="Proteomes" id="UP001193670">
    <property type="component" value="Unassembled WGS sequence"/>
</dbReference>
<dbReference type="CDD" id="cd01646">
    <property type="entry name" value="RT_Bac_retron_I"/>
    <property type="match status" value="1"/>
</dbReference>
<dbReference type="PANTHER" id="PTHR34047">
    <property type="entry name" value="NUCLEAR INTRON MATURASE 1, MITOCHONDRIAL-RELATED"/>
    <property type="match status" value="1"/>
</dbReference>
<dbReference type="RefSeq" id="WP_173842066.1">
    <property type="nucleotide sequence ID" value="NZ_JAAILW010000013.1"/>
</dbReference>
<gene>
    <name evidence="2" type="ORF">G4319_08470</name>
</gene>
<evidence type="ECO:0000313" key="2">
    <source>
        <dbReference type="EMBL" id="NSC27383.1"/>
    </source>
</evidence>
<dbReference type="Pfam" id="PF00078">
    <property type="entry name" value="RVT_1"/>
    <property type="match status" value="1"/>
</dbReference>
<keyword evidence="2" id="KW-0548">Nucleotidyltransferase</keyword>
<dbReference type="EMBL" id="JAAILW010000013">
    <property type="protein sequence ID" value="NSC27383.1"/>
    <property type="molecule type" value="Genomic_DNA"/>
</dbReference>
<keyword evidence="2" id="KW-0808">Transferase</keyword>
<reference evidence="2" key="2">
    <citation type="submission" date="2020-02" db="EMBL/GenBank/DDBJ databases">
        <authorList>
            <person name="Littmann E."/>
            <person name="Sorbara M."/>
        </authorList>
    </citation>
    <scope>NUCLEOTIDE SEQUENCE</scope>
    <source>
        <strain evidence="2">MSK.17.79</strain>
    </source>
</reference>
<protein>
    <submittedName>
        <fullName evidence="2">Reverse transcriptase</fullName>
    </submittedName>
</protein>
<evidence type="ECO:0000259" key="1">
    <source>
        <dbReference type="PROSITE" id="PS50878"/>
    </source>
</evidence>
<name>A0AAX0BFW8_9FIRM</name>
<dbReference type="GO" id="GO:0003964">
    <property type="term" value="F:RNA-directed DNA polymerase activity"/>
    <property type="evidence" value="ECO:0007669"/>
    <property type="project" value="UniProtKB-KW"/>
</dbReference>
<keyword evidence="2" id="KW-0695">RNA-directed DNA polymerase</keyword>
<dbReference type="PROSITE" id="PS50878">
    <property type="entry name" value="RT_POL"/>
    <property type="match status" value="1"/>
</dbReference>
<dbReference type="PANTHER" id="PTHR34047:SF8">
    <property type="entry name" value="PROTEIN YKFC"/>
    <property type="match status" value="1"/>
</dbReference>
<feature type="domain" description="Reverse transcriptase" evidence="1">
    <location>
        <begin position="1"/>
        <end position="322"/>
    </location>
</feature>
<evidence type="ECO:0000313" key="3">
    <source>
        <dbReference type="Proteomes" id="UP001193670"/>
    </source>
</evidence>
<dbReference type="InterPro" id="IPR051083">
    <property type="entry name" value="GrpII_Intron_Splice-Mob/Def"/>
</dbReference>
<proteinExistence type="predicted"/>
<dbReference type="InterPro" id="IPR043502">
    <property type="entry name" value="DNA/RNA_pol_sf"/>
</dbReference>
<dbReference type="AlphaFoldDB" id="A0AAX0BFW8"/>
<accession>A0AAX0BFW8</accession>